<feature type="transmembrane region" description="Helical" evidence="2">
    <location>
        <begin position="445"/>
        <end position="468"/>
    </location>
</feature>
<feature type="transmembrane region" description="Helical" evidence="2">
    <location>
        <begin position="52"/>
        <end position="71"/>
    </location>
</feature>
<feature type="transmembrane region" description="Helical" evidence="2">
    <location>
        <begin position="83"/>
        <end position="102"/>
    </location>
</feature>
<feature type="transmembrane region" description="Helical" evidence="2">
    <location>
        <begin position="114"/>
        <end position="132"/>
    </location>
</feature>
<keyword evidence="2" id="KW-0812">Transmembrane</keyword>
<evidence type="ECO:0000313" key="4">
    <source>
        <dbReference type="Proteomes" id="UP000193884"/>
    </source>
</evidence>
<protein>
    <recommendedName>
        <fullName evidence="5">O-antigen ligase</fullName>
    </recommendedName>
</protein>
<reference evidence="3 4" key="1">
    <citation type="submission" date="2017-03" db="EMBL/GenBank/DDBJ databases">
        <title>Whole genome sequences of fourteen strains of Bradyrhizobium canariense and one strain of Bradyrhizobium japonicum isolated from Lupinus (Papilionoideae: Genisteae) species in Algeria.</title>
        <authorList>
            <person name="Crovadore J."/>
            <person name="Chekireb D."/>
            <person name="Brachmann A."/>
            <person name="Chablais R."/>
            <person name="Cochard B."/>
            <person name="Lefort F."/>
        </authorList>
    </citation>
    <scope>NUCLEOTIDE SEQUENCE [LARGE SCALE GENOMIC DNA]</scope>
    <source>
        <strain evidence="3 4">UBMAN05</strain>
    </source>
</reference>
<dbReference type="Proteomes" id="UP000193884">
    <property type="component" value="Unassembled WGS sequence"/>
</dbReference>
<feature type="transmembrane region" description="Helical" evidence="2">
    <location>
        <begin position="139"/>
        <end position="159"/>
    </location>
</feature>
<feature type="transmembrane region" description="Helical" evidence="2">
    <location>
        <begin position="228"/>
        <end position="247"/>
    </location>
</feature>
<organism evidence="3 4">
    <name type="scientific">Bradyrhizobium canariense</name>
    <dbReference type="NCBI Taxonomy" id="255045"/>
    <lineage>
        <taxon>Bacteria</taxon>
        <taxon>Pseudomonadati</taxon>
        <taxon>Pseudomonadota</taxon>
        <taxon>Alphaproteobacteria</taxon>
        <taxon>Hyphomicrobiales</taxon>
        <taxon>Nitrobacteraceae</taxon>
        <taxon>Bradyrhizobium</taxon>
    </lineage>
</organism>
<feature type="transmembrane region" description="Helical" evidence="2">
    <location>
        <begin position="480"/>
        <end position="499"/>
    </location>
</feature>
<dbReference type="RefSeq" id="WP_085384686.1">
    <property type="nucleotide sequence ID" value="NZ_NAFJ01000147.1"/>
</dbReference>
<keyword evidence="2" id="KW-0472">Membrane</keyword>
<feature type="transmembrane region" description="Helical" evidence="2">
    <location>
        <begin position="202"/>
        <end position="222"/>
    </location>
</feature>
<accession>A0ABX3X3R7</accession>
<comment type="caution">
    <text evidence="3">The sequence shown here is derived from an EMBL/GenBank/DDBJ whole genome shotgun (WGS) entry which is preliminary data.</text>
</comment>
<feature type="transmembrane region" description="Helical" evidence="2">
    <location>
        <begin position="21"/>
        <end position="40"/>
    </location>
</feature>
<evidence type="ECO:0000256" key="2">
    <source>
        <dbReference type="SAM" id="Phobius"/>
    </source>
</evidence>
<feature type="transmembrane region" description="Helical" evidence="2">
    <location>
        <begin position="259"/>
        <end position="277"/>
    </location>
</feature>
<proteinExistence type="predicted"/>
<evidence type="ECO:0000313" key="3">
    <source>
        <dbReference type="EMBL" id="OSJ28044.1"/>
    </source>
</evidence>
<dbReference type="EMBL" id="NAFK01000162">
    <property type="protein sequence ID" value="OSJ28044.1"/>
    <property type="molecule type" value="Genomic_DNA"/>
</dbReference>
<feature type="transmembrane region" description="Helical" evidence="2">
    <location>
        <begin position="179"/>
        <end position="197"/>
    </location>
</feature>
<evidence type="ECO:0000256" key="1">
    <source>
        <dbReference type="SAM" id="MobiDB-lite"/>
    </source>
</evidence>
<evidence type="ECO:0008006" key="5">
    <source>
        <dbReference type="Google" id="ProtNLM"/>
    </source>
</evidence>
<feature type="region of interest" description="Disordered" evidence="1">
    <location>
        <begin position="291"/>
        <end position="315"/>
    </location>
</feature>
<sequence length="540" mass="57348">MSESGARGDMEPMRAAFSSDKLLVVFALSLGVAVSLSLLADPVVRSIGLMEMGLALGVVVAGTGALAHAVMTPERMIGAPRTSLVMLAMAASFLLSALIGCVHGDSPASVIRSTTPYLMAFLALPLAITGRLKLNTTGLILTVMVVGFTQAVYEISLFLMQGSSTVTQTLVSRITMIDARVTLPLAAAGNGVALALIGRGRWATMVGVVATAIFGLAALVTLTRTLVIVHGLTVLVAMALWSSLALVQRRPGVLVRNTGWLSLSMAMLWVVIMLPAFTTVPQAFQVRQAMETEKPHDMRQAPETGKSETSEDEPEIRRIEGLLKAKVGQEPASRTLGNAKSVHEAMVAILRNHGIKVLEDIVQQYAELGGKGTSSKILADILVNFSATVPGSSELGGGRISDEWLPAFHTYLAGNPATWTFGIGAGTPFMTRSGEPRTYIHNLPLYLLLYNGAVGLVLYILLQVGLVLSFFRRVVRDNDAVAFSCLSILVTLNCFALLFAVHKLIGFNLVLAIVYSCFLAPRPVGHVNTCALPQAAAARS</sequence>
<keyword evidence="4" id="KW-1185">Reference proteome</keyword>
<gene>
    <name evidence="3" type="ORF">BST63_17875</name>
</gene>
<name>A0ABX3X3R7_9BRAD</name>
<keyword evidence="2" id="KW-1133">Transmembrane helix</keyword>